<name>A0A2K3K9F0_TRIPR</name>
<accession>A0A2K3K9F0</accession>
<evidence type="ECO:0000313" key="1">
    <source>
        <dbReference type="EMBL" id="PNX62899.1"/>
    </source>
</evidence>
<proteinExistence type="predicted"/>
<gene>
    <name evidence="1" type="ORF">L195_g061362</name>
</gene>
<comment type="caution">
    <text evidence="1">The sequence shown here is derived from an EMBL/GenBank/DDBJ whole genome shotgun (WGS) entry which is preliminary data.</text>
</comment>
<feature type="non-terminal residue" evidence="1">
    <location>
        <position position="1"/>
    </location>
</feature>
<organism evidence="1 2">
    <name type="scientific">Trifolium pratense</name>
    <name type="common">Red clover</name>
    <dbReference type="NCBI Taxonomy" id="57577"/>
    <lineage>
        <taxon>Eukaryota</taxon>
        <taxon>Viridiplantae</taxon>
        <taxon>Streptophyta</taxon>
        <taxon>Embryophyta</taxon>
        <taxon>Tracheophyta</taxon>
        <taxon>Spermatophyta</taxon>
        <taxon>Magnoliopsida</taxon>
        <taxon>eudicotyledons</taxon>
        <taxon>Gunneridae</taxon>
        <taxon>Pentapetalae</taxon>
        <taxon>rosids</taxon>
        <taxon>fabids</taxon>
        <taxon>Fabales</taxon>
        <taxon>Fabaceae</taxon>
        <taxon>Papilionoideae</taxon>
        <taxon>50 kb inversion clade</taxon>
        <taxon>NPAAA clade</taxon>
        <taxon>Hologalegina</taxon>
        <taxon>IRL clade</taxon>
        <taxon>Trifolieae</taxon>
        <taxon>Trifolium</taxon>
    </lineage>
</organism>
<protein>
    <submittedName>
        <fullName evidence="1">Uncharacterized protein</fullName>
    </submittedName>
</protein>
<dbReference type="EMBL" id="ASHM01151202">
    <property type="protein sequence ID" value="PNX62899.1"/>
    <property type="molecule type" value="Genomic_DNA"/>
</dbReference>
<sequence>NELRYRDGDLNTWFFHASATSRRKQASTRDPVISAIIPSILESDNERLTAPFHIEEFKEAMFSMQADKCPGPDGICELKIFSKNVVLGSPHVISLLLRI</sequence>
<dbReference type="Proteomes" id="UP000236291">
    <property type="component" value="Unassembled WGS sequence"/>
</dbReference>
<reference evidence="1 2" key="2">
    <citation type="journal article" date="2017" name="Front. Plant Sci.">
        <title>Gene Classification and Mining of Molecular Markers Useful in Red Clover (Trifolium pratense) Breeding.</title>
        <authorList>
            <person name="Istvanek J."/>
            <person name="Dluhosova J."/>
            <person name="Dluhos P."/>
            <person name="Patkova L."/>
            <person name="Nedelnik J."/>
            <person name="Repkova J."/>
        </authorList>
    </citation>
    <scope>NUCLEOTIDE SEQUENCE [LARGE SCALE GENOMIC DNA]</scope>
    <source>
        <strain evidence="2">cv. Tatra</strain>
        <tissue evidence="1">Young leaves</tissue>
    </source>
</reference>
<reference evidence="1 2" key="1">
    <citation type="journal article" date="2014" name="Am. J. Bot.">
        <title>Genome assembly and annotation for red clover (Trifolium pratense; Fabaceae).</title>
        <authorList>
            <person name="Istvanek J."/>
            <person name="Jaros M."/>
            <person name="Krenek A."/>
            <person name="Repkova J."/>
        </authorList>
    </citation>
    <scope>NUCLEOTIDE SEQUENCE [LARGE SCALE GENOMIC DNA]</scope>
    <source>
        <strain evidence="2">cv. Tatra</strain>
        <tissue evidence="1">Young leaves</tissue>
    </source>
</reference>
<dbReference type="AlphaFoldDB" id="A0A2K3K9F0"/>
<evidence type="ECO:0000313" key="2">
    <source>
        <dbReference type="Proteomes" id="UP000236291"/>
    </source>
</evidence>